<name>A0A125QF50_PSEFL</name>
<dbReference type="InterPro" id="IPR016181">
    <property type="entry name" value="Acyl_CoA_acyltransferase"/>
</dbReference>
<dbReference type="Pfam" id="PF00583">
    <property type="entry name" value="Acetyltransf_1"/>
    <property type="match status" value="1"/>
</dbReference>
<feature type="domain" description="N-acetyltransferase" evidence="1">
    <location>
        <begin position="47"/>
        <end position="96"/>
    </location>
</feature>
<dbReference type="Proteomes" id="UP000061348">
    <property type="component" value="Unassembled WGS sequence"/>
</dbReference>
<sequence length="183" mass="21646">MSIFEPLRDFFRRRAVKTLNDTAARVHLVNRRQESPRGNFVFPGTDYLDDIEVDGQCVGHVDYGINPLGDRLYINMLEINPTHQRQGLGLGVLWHLWRTHQVPIVPLYQYTSSDGFWYRVRRRFAAAGAVIKDELRGVDQMELEQQRWQHLVPEPEHERLIRELKASPEWPQIQARFETWKDL</sequence>
<dbReference type="AlphaFoldDB" id="A0A125QF50"/>
<dbReference type="SUPFAM" id="SSF55729">
    <property type="entry name" value="Acyl-CoA N-acyltransferases (Nat)"/>
    <property type="match status" value="1"/>
</dbReference>
<dbReference type="PATRIC" id="fig|294.193.peg.697"/>
<evidence type="ECO:0000259" key="1">
    <source>
        <dbReference type="Pfam" id="PF00583"/>
    </source>
</evidence>
<reference evidence="3 5" key="2">
    <citation type="submission" date="2018-03" db="EMBL/GenBank/DDBJ databases">
        <title>Blue discolouration in mozzarella cheese caused by Pseudomonas fluorescens.</title>
        <authorList>
            <person name="Chiesa F."/>
            <person name="Dalmasso A."/>
            <person name="Lomonaco S."/>
        </authorList>
    </citation>
    <scope>NUCLEOTIDE SEQUENCE [LARGE SCALE GENOMIC DNA]</scope>
    <source>
        <strain evidence="3 5">11293</strain>
    </source>
</reference>
<dbReference type="EMBL" id="LCYA01000254">
    <property type="protein sequence ID" value="KWV77098.1"/>
    <property type="molecule type" value="Genomic_DNA"/>
</dbReference>
<dbReference type="GO" id="GO:0016747">
    <property type="term" value="F:acyltransferase activity, transferring groups other than amino-acyl groups"/>
    <property type="evidence" value="ECO:0007669"/>
    <property type="project" value="InterPro"/>
</dbReference>
<organism evidence="2 4">
    <name type="scientific">Pseudomonas fluorescens</name>
    <dbReference type="NCBI Taxonomy" id="294"/>
    <lineage>
        <taxon>Bacteria</taxon>
        <taxon>Pseudomonadati</taxon>
        <taxon>Pseudomonadota</taxon>
        <taxon>Gammaproteobacteria</taxon>
        <taxon>Pseudomonadales</taxon>
        <taxon>Pseudomonadaceae</taxon>
        <taxon>Pseudomonas</taxon>
    </lineage>
</organism>
<dbReference type="EMBL" id="PVUH01000020">
    <property type="protein sequence ID" value="PRW86549.1"/>
    <property type="molecule type" value="Genomic_DNA"/>
</dbReference>
<evidence type="ECO:0000313" key="3">
    <source>
        <dbReference type="EMBL" id="PRW86549.1"/>
    </source>
</evidence>
<evidence type="ECO:0000313" key="4">
    <source>
        <dbReference type="Proteomes" id="UP000061348"/>
    </source>
</evidence>
<protein>
    <submittedName>
        <fullName evidence="3">N-acetyltransferase</fullName>
    </submittedName>
</protein>
<comment type="caution">
    <text evidence="2">The sequence shown here is derived from an EMBL/GenBank/DDBJ whole genome shotgun (WGS) entry which is preliminary data.</text>
</comment>
<dbReference type="RefSeq" id="WP_060765360.1">
    <property type="nucleotide sequence ID" value="NZ_LCYA01000254.1"/>
</dbReference>
<dbReference type="InterPro" id="IPR000182">
    <property type="entry name" value="GNAT_dom"/>
</dbReference>
<gene>
    <name evidence="3" type="ORF">C7A10_24500</name>
    <name evidence="2" type="ORF">PFLmoz3_06081</name>
</gene>
<keyword evidence="3" id="KW-0808">Transferase</keyword>
<evidence type="ECO:0000313" key="2">
    <source>
        <dbReference type="EMBL" id="KWV77098.1"/>
    </source>
</evidence>
<dbReference type="Gene3D" id="3.40.630.30">
    <property type="match status" value="1"/>
</dbReference>
<dbReference type="CDD" id="cd04301">
    <property type="entry name" value="NAT_SF"/>
    <property type="match status" value="1"/>
</dbReference>
<proteinExistence type="predicted"/>
<dbReference type="Proteomes" id="UP000239731">
    <property type="component" value="Unassembled WGS sequence"/>
</dbReference>
<accession>A0A125QF50</accession>
<evidence type="ECO:0000313" key="5">
    <source>
        <dbReference type="Proteomes" id="UP000239731"/>
    </source>
</evidence>
<reference evidence="2 4" key="1">
    <citation type="submission" date="2015-05" db="EMBL/GenBank/DDBJ databases">
        <title>A genomic and transcriptomic approach to investigate the blue pigment phenotype in Pseudomonas fluorescens.</title>
        <authorList>
            <person name="Andreani N.A."/>
            <person name="Cardazzo B."/>
        </authorList>
    </citation>
    <scope>NUCLEOTIDE SEQUENCE [LARGE SCALE GENOMIC DNA]</scope>
    <source>
        <strain evidence="2 4">Ps_22</strain>
    </source>
</reference>